<sequence>MTRHLVISDAAACPPEEGQTQACQQWEGPFTSYEPLQSDYVPPIVRPFHMLLTVPENLAWDEHCHLGRSIFDQLRAFGFPDPTPEDVRSYPYLAARIVLAIFRTRIPEYHVRWEFVDIDHLIVLVKKSEILREYLADAVEIETFALMRRLAFWFDEGPPLDR</sequence>
<protein>
    <submittedName>
        <fullName evidence="1">Uncharacterized protein</fullName>
    </submittedName>
</protein>
<name>A0A8E2B1N1_9APHY</name>
<accession>A0A8E2B1N1</accession>
<dbReference type="Proteomes" id="UP000250043">
    <property type="component" value="Unassembled WGS sequence"/>
</dbReference>
<proteinExistence type="predicted"/>
<gene>
    <name evidence="1" type="ORF">OBBRIDRAFT_794148</name>
</gene>
<dbReference type="AlphaFoldDB" id="A0A8E2B1N1"/>
<keyword evidence="2" id="KW-1185">Reference proteome</keyword>
<dbReference type="EMBL" id="KV722424">
    <property type="protein sequence ID" value="OCH89565.1"/>
    <property type="molecule type" value="Genomic_DNA"/>
</dbReference>
<reference evidence="1 2" key="1">
    <citation type="submission" date="2016-07" db="EMBL/GenBank/DDBJ databases">
        <title>Draft genome of the white-rot fungus Obba rivulosa 3A-2.</title>
        <authorList>
            <consortium name="DOE Joint Genome Institute"/>
            <person name="Miettinen O."/>
            <person name="Riley R."/>
            <person name="Acob R."/>
            <person name="Barry K."/>
            <person name="Cullen D."/>
            <person name="De Vries R."/>
            <person name="Hainaut M."/>
            <person name="Hatakka A."/>
            <person name="Henrissat B."/>
            <person name="Hilden K."/>
            <person name="Kuo R."/>
            <person name="Labutti K."/>
            <person name="Lipzen A."/>
            <person name="Makela M.R."/>
            <person name="Sandor L."/>
            <person name="Spatafora J.W."/>
            <person name="Grigoriev I.V."/>
            <person name="Hibbett D.S."/>
        </authorList>
    </citation>
    <scope>NUCLEOTIDE SEQUENCE [LARGE SCALE GENOMIC DNA]</scope>
    <source>
        <strain evidence="1 2">3A-2</strain>
    </source>
</reference>
<organism evidence="1 2">
    <name type="scientific">Obba rivulosa</name>
    <dbReference type="NCBI Taxonomy" id="1052685"/>
    <lineage>
        <taxon>Eukaryota</taxon>
        <taxon>Fungi</taxon>
        <taxon>Dikarya</taxon>
        <taxon>Basidiomycota</taxon>
        <taxon>Agaricomycotina</taxon>
        <taxon>Agaricomycetes</taxon>
        <taxon>Polyporales</taxon>
        <taxon>Gelatoporiaceae</taxon>
        <taxon>Obba</taxon>
    </lineage>
</organism>
<evidence type="ECO:0000313" key="2">
    <source>
        <dbReference type="Proteomes" id="UP000250043"/>
    </source>
</evidence>
<evidence type="ECO:0000313" key="1">
    <source>
        <dbReference type="EMBL" id="OCH89565.1"/>
    </source>
</evidence>